<protein>
    <submittedName>
        <fullName evidence="2">Uncharacterized protein</fullName>
    </submittedName>
</protein>
<dbReference type="EMBL" id="BAAADB010000021">
    <property type="protein sequence ID" value="GAA0514147.1"/>
    <property type="molecule type" value="Genomic_DNA"/>
</dbReference>
<evidence type="ECO:0000313" key="3">
    <source>
        <dbReference type="Proteomes" id="UP001500191"/>
    </source>
</evidence>
<comment type="caution">
    <text evidence="2">The sequence shown here is derived from an EMBL/GenBank/DDBJ whole genome shotgun (WGS) entry which is preliminary data.</text>
</comment>
<dbReference type="Proteomes" id="UP001500191">
    <property type="component" value="Unassembled WGS sequence"/>
</dbReference>
<gene>
    <name evidence="2" type="ORF">GCM10008937_22270</name>
</gene>
<proteinExistence type="predicted"/>
<organism evidence="2 3">
    <name type="scientific">Deinococcus depolymerans</name>
    <dbReference type="NCBI Taxonomy" id="392408"/>
    <lineage>
        <taxon>Bacteria</taxon>
        <taxon>Thermotogati</taxon>
        <taxon>Deinococcota</taxon>
        <taxon>Deinococci</taxon>
        <taxon>Deinococcales</taxon>
        <taxon>Deinococcaceae</taxon>
        <taxon>Deinococcus</taxon>
    </lineage>
</organism>
<evidence type="ECO:0000256" key="1">
    <source>
        <dbReference type="SAM" id="MobiDB-lite"/>
    </source>
</evidence>
<evidence type="ECO:0000313" key="2">
    <source>
        <dbReference type="EMBL" id="GAA0514147.1"/>
    </source>
</evidence>
<keyword evidence="3" id="KW-1185">Reference proteome</keyword>
<accession>A0ABP3M6A6</accession>
<name>A0ABP3M6A6_9DEIO</name>
<feature type="region of interest" description="Disordered" evidence="1">
    <location>
        <begin position="1"/>
        <end position="23"/>
    </location>
</feature>
<sequence>MPEHPGHQWNGPPTEQDGYPDEAEFLEQDAGIQGEDQGVLAPLAECASDDRTVEQARLKCLLHNQR</sequence>
<reference evidence="3" key="1">
    <citation type="journal article" date="2019" name="Int. J. Syst. Evol. Microbiol.">
        <title>The Global Catalogue of Microorganisms (GCM) 10K type strain sequencing project: providing services to taxonomists for standard genome sequencing and annotation.</title>
        <authorList>
            <consortium name="The Broad Institute Genomics Platform"/>
            <consortium name="The Broad Institute Genome Sequencing Center for Infectious Disease"/>
            <person name="Wu L."/>
            <person name="Ma J."/>
        </authorList>
    </citation>
    <scope>NUCLEOTIDE SEQUENCE [LARGE SCALE GENOMIC DNA]</scope>
    <source>
        <strain evidence="3">JCM 14368</strain>
    </source>
</reference>